<dbReference type="EMBL" id="MN740650">
    <property type="protein sequence ID" value="QHS79696.1"/>
    <property type="molecule type" value="Genomic_DNA"/>
</dbReference>
<accession>A0A6C0AJ74</accession>
<evidence type="ECO:0000313" key="1">
    <source>
        <dbReference type="EMBL" id="QHS79696.1"/>
    </source>
</evidence>
<organism evidence="1">
    <name type="scientific">viral metagenome</name>
    <dbReference type="NCBI Taxonomy" id="1070528"/>
    <lineage>
        <taxon>unclassified sequences</taxon>
        <taxon>metagenomes</taxon>
        <taxon>organismal metagenomes</taxon>
    </lineage>
</organism>
<name>A0A6C0AJ74_9ZZZZ</name>
<proteinExistence type="predicted"/>
<protein>
    <submittedName>
        <fullName evidence="1">Uncharacterized protein</fullName>
    </submittedName>
</protein>
<sequence>MFVVLVGGYDHQRNEFHKDVLNMGEEDIVWINDSRTFNYIADLFVNFGGITNIPKDKLVITWSGDNQETIRRIYKTLGLE</sequence>
<dbReference type="AlphaFoldDB" id="A0A6C0AJ74"/>
<reference evidence="1" key="1">
    <citation type="journal article" date="2020" name="Nature">
        <title>Giant virus diversity and host interactions through global metagenomics.</title>
        <authorList>
            <person name="Schulz F."/>
            <person name="Roux S."/>
            <person name="Paez-Espino D."/>
            <person name="Jungbluth S."/>
            <person name="Walsh D.A."/>
            <person name="Denef V.J."/>
            <person name="McMahon K.D."/>
            <person name="Konstantinidis K.T."/>
            <person name="Eloe-Fadrosh E.A."/>
            <person name="Kyrpides N.C."/>
            <person name="Woyke T."/>
        </authorList>
    </citation>
    <scope>NUCLEOTIDE SEQUENCE</scope>
    <source>
        <strain evidence="1">GVMAG-S-1035303-20</strain>
    </source>
</reference>